<evidence type="ECO:0000259" key="3">
    <source>
        <dbReference type="Pfam" id="PF00171"/>
    </source>
</evidence>
<gene>
    <name evidence="4" type="ORF">AT728_19390</name>
</gene>
<evidence type="ECO:0000256" key="1">
    <source>
        <dbReference type="ARBA" id="ARBA00009986"/>
    </source>
</evidence>
<dbReference type="InterPro" id="IPR015590">
    <property type="entry name" value="Aldehyde_DH_dom"/>
</dbReference>
<dbReference type="PANTHER" id="PTHR42991:SF1">
    <property type="entry name" value="ALDEHYDE DEHYDROGENASE"/>
    <property type="match status" value="1"/>
</dbReference>
<dbReference type="FunFam" id="3.40.605.10:FF:000020">
    <property type="entry name" value="Aldehyde dehydrogenase"/>
    <property type="match status" value="1"/>
</dbReference>
<dbReference type="GO" id="GO:0008911">
    <property type="term" value="F:lactaldehyde dehydrogenase (NAD+) activity"/>
    <property type="evidence" value="ECO:0007669"/>
    <property type="project" value="TreeGrafter"/>
</dbReference>
<dbReference type="InterPro" id="IPR016162">
    <property type="entry name" value="Ald_DH_N"/>
</dbReference>
<feature type="domain" description="Aldehyde dehydrogenase" evidence="3">
    <location>
        <begin position="18"/>
        <end position="471"/>
    </location>
</feature>
<dbReference type="AlphaFoldDB" id="A0A0W7X6D2"/>
<dbReference type="Proteomes" id="UP000054804">
    <property type="component" value="Unassembled WGS sequence"/>
</dbReference>
<protein>
    <submittedName>
        <fullName evidence="4">Aldehyde dehydrogenase</fullName>
    </submittedName>
</protein>
<dbReference type="RefSeq" id="WP_058847415.1">
    <property type="nucleotide sequence ID" value="NZ_LOCL01000030.1"/>
</dbReference>
<sequence>MTSIHAFWLAGRQTTGETTLDVTSPWDGRLVAKAAVPTDAQVEEAVAAAHAVRDEFAATPAHVRAAALDHVSRRLAERTEEIAQLISAENGKPVKWARGEVGRAVSVFRFAAEEARRFNGGEAQRLDTDAGGQGRIAFTRRFPKGVVLGIAPFNFPLNLCAHKVAPALAVGTPIILKPAPATPLSGLLIGELLAETELPAGSWSVLPVANDKMPALVQDERLPVVSFTGSEKVGYAIMDSVPRKHCTLELGGNGAAVVLGDFSAEADLDWVAARVATFSNYQAGQSCISVQRVIADATVYDRLLPKIVEAVGAQVTGDPSDPRTDVGPLVSEDAAKRVESWVDEAVEAGARLLTGGKRDGATYAPTVLTDVPAGTTLAREEVFGPVMTVTKVDSEQAAYDAVNDSKYGLQAGVFTHDLQAAFRAHRALEVGGVVIGDAPSYRADQMPYGGVKQSGVGREGVRSAMDDYTYERVMVLTGIDL</sequence>
<dbReference type="Pfam" id="PF00171">
    <property type="entry name" value="Aldedh"/>
    <property type="match status" value="1"/>
</dbReference>
<dbReference type="Gene3D" id="3.40.309.10">
    <property type="entry name" value="Aldehyde Dehydrogenase, Chain A, domain 2"/>
    <property type="match status" value="1"/>
</dbReference>
<evidence type="ECO:0000313" key="4">
    <source>
        <dbReference type="EMBL" id="KUF18505.1"/>
    </source>
</evidence>
<comment type="similarity">
    <text evidence="1">Belongs to the aldehyde dehydrogenase family.</text>
</comment>
<comment type="caution">
    <text evidence="4">The sequence shown here is derived from an EMBL/GenBank/DDBJ whole genome shotgun (WGS) entry which is preliminary data.</text>
</comment>
<name>A0A0W7X6D2_9ACTN</name>
<dbReference type="InterPro" id="IPR051020">
    <property type="entry name" value="ALDH-related_metabolic_enz"/>
</dbReference>
<keyword evidence="5" id="KW-1185">Reference proteome</keyword>
<dbReference type="InterPro" id="IPR016161">
    <property type="entry name" value="Ald_DH/histidinol_DH"/>
</dbReference>
<evidence type="ECO:0000256" key="2">
    <source>
        <dbReference type="ARBA" id="ARBA00023002"/>
    </source>
</evidence>
<keyword evidence="2" id="KW-0560">Oxidoreductase</keyword>
<reference evidence="4 5" key="1">
    <citation type="submission" date="2015-12" db="EMBL/GenBank/DDBJ databases">
        <title>Draft genome sequence of Streptomyces silvensis ATCC 53525, a producer of novel hormone antagonists.</title>
        <authorList>
            <person name="Johnston C.W."/>
            <person name="Li Y."/>
            <person name="Magarvey N.A."/>
        </authorList>
    </citation>
    <scope>NUCLEOTIDE SEQUENCE [LARGE SCALE GENOMIC DNA]</scope>
    <source>
        <strain evidence="4 5">ATCC 53525</strain>
    </source>
</reference>
<dbReference type="STRING" id="1765722.AT728_19390"/>
<dbReference type="Gene3D" id="3.40.605.10">
    <property type="entry name" value="Aldehyde Dehydrogenase, Chain A, domain 1"/>
    <property type="match status" value="1"/>
</dbReference>
<proteinExistence type="inferred from homology"/>
<evidence type="ECO:0000313" key="5">
    <source>
        <dbReference type="Proteomes" id="UP000054804"/>
    </source>
</evidence>
<accession>A0A0W7X6D2</accession>
<dbReference type="PANTHER" id="PTHR42991">
    <property type="entry name" value="ALDEHYDE DEHYDROGENASE"/>
    <property type="match status" value="1"/>
</dbReference>
<organism evidence="4 5">
    <name type="scientific">Streptomyces silvensis</name>
    <dbReference type="NCBI Taxonomy" id="1765722"/>
    <lineage>
        <taxon>Bacteria</taxon>
        <taxon>Bacillati</taxon>
        <taxon>Actinomycetota</taxon>
        <taxon>Actinomycetes</taxon>
        <taxon>Kitasatosporales</taxon>
        <taxon>Streptomycetaceae</taxon>
        <taxon>Streptomyces</taxon>
    </lineage>
</organism>
<dbReference type="SUPFAM" id="SSF53720">
    <property type="entry name" value="ALDH-like"/>
    <property type="match status" value="1"/>
</dbReference>
<dbReference type="OrthoDB" id="6882680at2"/>
<dbReference type="CDD" id="cd07147">
    <property type="entry name" value="ALDH_F21_RNP123"/>
    <property type="match status" value="1"/>
</dbReference>
<dbReference type="InterPro" id="IPR016163">
    <property type="entry name" value="Ald_DH_C"/>
</dbReference>
<dbReference type="EMBL" id="LOCL01000030">
    <property type="protein sequence ID" value="KUF18505.1"/>
    <property type="molecule type" value="Genomic_DNA"/>
</dbReference>